<dbReference type="EMBL" id="CAJNOC010007309">
    <property type="protein sequence ID" value="CAF1096296.1"/>
    <property type="molecule type" value="Genomic_DNA"/>
</dbReference>
<dbReference type="OrthoDB" id="10043283at2759"/>
<proteinExistence type="predicted"/>
<gene>
    <name evidence="1" type="ORF">OXX778_LOCUS20924</name>
</gene>
<name>A0A814NXL3_9BILA</name>
<keyword evidence="2" id="KW-1185">Reference proteome</keyword>
<evidence type="ECO:0000313" key="2">
    <source>
        <dbReference type="Proteomes" id="UP000663879"/>
    </source>
</evidence>
<accession>A0A814NXL3</accession>
<evidence type="ECO:0000313" key="1">
    <source>
        <dbReference type="EMBL" id="CAF1096296.1"/>
    </source>
</evidence>
<protein>
    <submittedName>
        <fullName evidence="1">Uncharacterized protein</fullName>
    </submittedName>
</protein>
<dbReference type="Proteomes" id="UP000663879">
    <property type="component" value="Unassembled WGS sequence"/>
</dbReference>
<organism evidence="1 2">
    <name type="scientific">Brachionus calyciflorus</name>
    <dbReference type="NCBI Taxonomy" id="104777"/>
    <lineage>
        <taxon>Eukaryota</taxon>
        <taxon>Metazoa</taxon>
        <taxon>Spiralia</taxon>
        <taxon>Gnathifera</taxon>
        <taxon>Rotifera</taxon>
        <taxon>Eurotatoria</taxon>
        <taxon>Monogononta</taxon>
        <taxon>Pseudotrocha</taxon>
        <taxon>Ploima</taxon>
        <taxon>Brachionidae</taxon>
        <taxon>Brachionus</taxon>
    </lineage>
</organism>
<sequence>MFTTVSNLKNLENAHIFVDGTFDIAPKLFKQVYNAHALVNGRCLTMVYGLMTRKNEEMYKLFHYKQSMWRKIVDLGLKIDYNEDEKIRQFLKIPQALAFIPPEDVVTGFELIKSKQMLSKHPLVYSLEDSFIKEQKRVEFEMIKLKTGIVYKRRQKYQLLDERIQIILSNYSKENIEETLINLSLFMKY</sequence>
<reference evidence="1" key="1">
    <citation type="submission" date="2021-02" db="EMBL/GenBank/DDBJ databases">
        <authorList>
            <person name="Nowell W R."/>
        </authorList>
    </citation>
    <scope>NUCLEOTIDE SEQUENCE</scope>
    <source>
        <strain evidence="1">Ploen Becks lab</strain>
    </source>
</reference>
<dbReference type="AlphaFoldDB" id="A0A814NXL3"/>
<comment type="caution">
    <text evidence="1">The sequence shown here is derived from an EMBL/GenBank/DDBJ whole genome shotgun (WGS) entry which is preliminary data.</text>
</comment>